<dbReference type="RefSeq" id="WP_369084621.1">
    <property type="nucleotide sequence ID" value="NZ_JBFSHR010000033.1"/>
</dbReference>
<keyword evidence="2" id="KW-1185">Reference proteome</keyword>
<dbReference type="Proteomes" id="UP001560267">
    <property type="component" value="Unassembled WGS sequence"/>
</dbReference>
<name>A0ABV3Y3D0_9ACTN</name>
<protein>
    <submittedName>
        <fullName evidence="1">ISAzo13 family transposase</fullName>
    </submittedName>
</protein>
<sequence>MDDEASISKRYQLISGVLNERQRRLYLAAEAQVLGHGGISLVSRATHVSRPVIHAGLKELAGLDLSKEREDGRIRRPGGGRKRTVVVDEALLPDLEALLDPTTIGGPQSPLRWTTKSTRSLAEELKSQGHQTNHSMVADLLHELHYSLQPNRKNLEGTQHADGNAQFELIASHAKALLDAGEPVISVDAKKKELVGAFANAGKTWRPEGEPEEVLVHDFIDPSLGRANPYGIYDIGRNVGWVSVGVDHDTTSFAAESISRWWQKMGSVAYPDATEIMITADGGGSNGSRTRLWKLELQKLSNEIGIPITVHHLPPGTSKWNKIEHRMFSYITMNWRGRPLISHEVIINAIANTKTTTGLKINAELDANSYPFGVKVSDEELRQINIERAEFHGEWNYTISPQEE</sequence>
<dbReference type="InterPro" id="IPR011518">
    <property type="entry name" value="Transposase_36"/>
</dbReference>
<gene>
    <name evidence="1" type="ORF">AB6A68_09310</name>
</gene>
<dbReference type="EMBL" id="JBFSHR010000033">
    <property type="protein sequence ID" value="MEX6430035.1"/>
    <property type="molecule type" value="Genomic_DNA"/>
</dbReference>
<comment type="caution">
    <text evidence="1">The sequence shown here is derived from an EMBL/GenBank/DDBJ whole genome shotgun (WGS) entry which is preliminary data.</text>
</comment>
<organism evidence="1 2">
    <name type="scientific">Ferrimicrobium acidiphilum</name>
    <dbReference type="NCBI Taxonomy" id="121039"/>
    <lineage>
        <taxon>Bacteria</taxon>
        <taxon>Bacillati</taxon>
        <taxon>Actinomycetota</taxon>
        <taxon>Acidimicrobiia</taxon>
        <taxon>Acidimicrobiales</taxon>
        <taxon>Acidimicrobiaceae</taxon>
        <taxon>Ferrimicrobium</taxon>
    </lineage>
</organism>
<accession>A0ABV3Y3D0</accession>
<evidence type="ECO:0000313" key="1">
    <source>
        <dbReference type="EMBL" id="MEX6430035.1"/>
    </source>
</evidence>
<dbReference type="Pfam" id="PF07592">
    <property type="entry name" value="DDE_Tnp_ISAZ013"/>
    <property type="match status" value="1"/>
</dbReference>
<evidence type="ECO:0000313" key="2">
    <source>
        <dbReference type="Proteomes" id="UP001560267"/>
    </source>
</evidence>
<dbReference type="NCBIfam" id="NF033519">
    <property type="entry name" value="transpos_ISAzo13"/>
    <property type="match status" value="1"/>
</dbReference>
<reference evidence="1 2" key="1">
    <citation type="submission" date="2024-07" db="EMBL/GenBank/DDBJ databases">
        <title>Draft Genome Sequence of Ferrimicrobium acidiphilum Strain YE2023, Isolated from a Pulp of Bioleach Reactor.</title>
        <authorList>
            <person name="Elkina Y.A."/>
            <person name="Bulaeva A.G."/>
            <person name="Beletsky A.V."/>
            <person name="Mardanov A.V."/>
        </authorList>
    </citation>
    <scope>NUCLEOTIDE SEQUENCE [LARGE SCALE GENOMIC DNA]</scope>
    <source>
        <strain evidence="1 2">YE2023</strain>
    </source>
</reference>
<proteinExistence type="predicted"/>